<keyword evidence="3" id="KW-0406">Ion transport</keyword>
<evidence type="ECO:0000313" key="5">
    <source>
        <dbReference type="Proteomes" id="UP000295066"/>
    </source>
</evidence>
<evidence type="ECO:0000256" key="2">
    <source>
        <dbReference type="ARBA" id="ARBA00022448"/>
    </source>
</evidence>
<name>A0A4R8M623_9BACT</name>
<dbReference type="SUPFAM" id="SSF160527">
    <property type="entry name" value="V-type ATPase subunit E-like"/>
    <property type="match status" value="1"/>
</dbReference>
<dbReference type="Gene3D" id="3.30.2320.30">
    <property type="entry name" value="ATP synthase, E subunit, C-terminal"/>
    <property type="match status" value="1"/>
</dbReference>
<dbReference type="InterPro" id="IPR002842">
    <property type="entry name" value="ATPase_V1_Esu"/>
</dbReference>
<dbReference type="EMBL" id="SORI01000019">
    <property type="protein sequence ID" value="TDY56092.1"/>
    <property type="molecule type" value="Genomic_DNA"/>
</dbReference>
<keyword evidence="2" id="KW-0813">Transport</keyword>
<dbReference type="GO" id="GO:0033178">
    <property type="term" value="C:proton-transporting two-sector ATPase complex, catalytic domain"/>
    <property type="evidence" value="ECO:0007669"/>
    <property type="project" value="InterPro"/>
</dbReference>
<sequence>MSLAEIKKKIDADAQEEAGKILEKARSVVESINKEADGEIRKIEETYGDRFRKEQPEILRRREIVAGLDVKKIELGVKQTAISDAFSQALAQLAALPGEKYLALAGHLLLKATETGDEAVIVSGKEKHITQEWLAGFNEKHGKKFVLDEEKRPMSGGFILKKGQIETNCSWDMLTRWVRDDIEADVVKRLFSA</sequence>
<dbReference type="RefSeq" id="WP_133958699.1">
    <property type="nucleotide sequence ID" value="NZ_SORI01000019.1"/>
</dbReference>
<keyword evidence="5" id="KW-1185">Reference proteome</keyword>
<dbReference type="GO" id="GO:0046961">
    <property type="term" value="F:proton-transporting ATPase activity, rotational mechanism"/>
    <property type="evidence" value="ECO:0007669"/>
    <property type="project" value="InterPro"/>
</dbReference>
<protein>
    <submittedName>
        <fullName evidence="4">V/A-type H+-transporting ATPase subunit E</fullName>
    </submittedName>
</protein>
<accession>A0A4R8M623</accession>
<gene>
    <name evidence="4" type="ORF">C8D99_11940</name>
</gene>
<organism evidence="4 5">
    <name type="scientific">Aminivibrio pyruvatiphilus</name>
    <dbReference type="NCBI Taxonomy" id="1005740"/>
    <lineage>
        <taxon>Bacteria</taxon>
        <taxon>Thermotogati</taxon>
        <taxon>Synergistota</taxon>
        <taxon>Synergistia</taxon>
        <taxon>Synergistales</taxon>
        <taxon>Aminobacteriaceae</taxon>
        <taxon>Aminivibrio</taxon>
    </lineage>
</organism>
<evidence type="ECO:0000256" key="3">
    <source>
        <dbReference type="ARBA" id="ARBA00023065"/>
    </source>
</evidence>
<reference evidence="4 5" key="1">
    <citation type="submission" date="2019-03" db="EMBL/GenBank/DDBJ databases">
        <title>Genomic Encyclopedia of Type Strains, Phase IV (KMG-IV): sequencing the most valuable type-strain genomes for metagenomic binning, comparative biology and taxonomic classification.</title>
        <authorList>
            <person name="Goeker M."/>
        </authorList>
    </citation>
    <scope>NUCLEOTIDE SEQUENCE [LARGE SCALE GENOMIC DNA]</scope>
    <source>
        <strain evidence="4 5">DSM 25964</strain>
    </source>
</reference>
<evidence type="ECO:0000313" key="4">
    <source>
        <dbReference type="EMBL" id="TDY56092.1"/>
    </source>
</evidence>
<evidence type="ECO:0000256" key="1">
    <source>
        <dbReference type="ARBA" id="ARBA00005901"/>
    </source>
</evidence>
<proteinExistence type="inferred from homology"/>
<dbReference type="OrthoDB" id="4004at2"/>
<comment type="caution">
    <text evidence="4">The sequence shown here is derived from an EMBL/GenBank/DDBJ whole genome shotgun (WGS) entry which is preliminary data.</text>
</comment>
<dbReference type="InterPro" id="IPR038495">
    <property type="entry name" value="ATPase_E_C"/>
</dbReference>
<dbReference type="AlphaFoldDB" id="A0A4R8M623"/>
<dbReference type="Pfam" id="PF01991">
    <property type="entry name" value="vATP-synt_E"/>
    <property type="match status" value="1"/>
</dbReference>
<dbReference type="Proteomes" id="UP000295066">
    <property type="component" value="Unassembled WGS sequence"/>
</dbReference>
<comment type="similarity">
    <text evidence="1">Belongs to the V-ATPase E subunit family.</text>
</comment>